<dbReference type="Pfam" id="PF01258">
    <property type="entry name" value="zf-dskA_traR"/>
    <property type="match status" value="1"/>
</dbReference>
<evidence type="ECO:0000313" key="6">
    <source>
        <dbReference type="EMBL" id="MBS4200110.1"/>
    </source>
</evidence>
<dbReference type="Proteomes" id="UP000682713">
    <property type="component" value="Unassembled WGS sequence"/>
</dbReference>
<sequence length="247" mass="28248">MLTQQQLSTLKNELVNIKKQLTQNIHEDEGVVGSANARERELSMYDNHPADMGTELFERERDFALAIHSESELVKVDQALKAMESGTYGKCEVCGKDIPYERLEVIPNTTFCVEHSPEQMLHGDRPVEEQLLKPAVDNSFAFRDKRSPVKDYQDSFQEVAKYGTSETPSDFEGDFNDYDELYDSDIKDGFVEEYETFTGTNIDGKGIKTYTSEEKMEYEETLDEEGIEAPFGDVPYKYTDGYVDDEK</sequence>
<gene>
    <name evidence="6" type="ORF">KHA93_10620</name>
</gene>
<keyword evidence="7" id="KW-1185">Reference proteome</keyword>
<feature type="zinc finger region" description="dksA C4-type" evidence="4">
    <location>
        <begin position="91"/>
        <end position="115"/>
    </location>
</feature>
<dbReference type="PANTHER" id="PTHR33823:SF4">
    <property type="entry name" value="GENERAL STRESS PROTEIN 16O"/>
    <property type="match status" value="1"/>
</dbReference>
<evidence type="ECO:0000256" key="4">
    <source>
        <dbReference type="PROSITE-ProRule" id="PRU00510"/>
    </source>
</evidence>
<protein>
    <submittedName>
        <fullName evidence="6">TraR/DksA C4-type zinc finger protein</fullName>
    </submittedName>
</protein>
<dbReference type="InterPro" id="IPR014240">
    <property type="entry name" value="YteA"/>
</dbReference>
<evidence type="ECO:0000256" key="2">
    <source>
        <dbReference type="ARBA" id="ARBA00022771"/>
    </source>
</evidence>
<dbReference type="Gene3D" id="1.20.120.910">
    <property type="entry name" value="DksA, coiled-coil domain"/>
    <property type="match status" value="1"/>
</dbReference>
<evidence type="ECO:0000256" key="3">
    <source>
        <dbReference type="ARBA" id="ARBA00022833"/>
    </source>
</evidence>
<dbReference type="GO" id="GO:0008270">
    <property type="term" value="F:zinc ion binding"/>
    <property type="evidence" value="ECO:0007669"/>
    <property type="project" value="UniProtKB-KW"/>
</dbReference>
<keyword evidence="2" id="KW-0863">Zinc-finger</keyword>
<reference evidence="6 7" key="1">
    <citation type="submission" date="2021-05" db="EMBL/GenBank/DDBJ databases">
        <title>Novel Bacillus species.</title>
        <authorList>
            <person name="Liu G."/>
        </authorList>
    </citation>
    <scope>NUCLEOTIDE SEQUENCE [LARGE SCALE GENOMIC DNA]</scope>
    <source>
        <strain evidence="6 7">FJAT-49732</strain>
    </source>
</reference>
<dbReference type="SUPFAM" id="SSF109635">
    <property type="entry name" value="DnaK suppressor protein DksA, alpha-hairpin domain"/>
    <property type="match status" value="1"/>
</dbReference>
<name>A0A942TM59_9BACI</name>
<evidence type="ECO:0000313" key="7">
    <source>
        <dbReference type="Proteomes" id="UP000682713"/>
    </source>
</evidence>
<feature type="domain" description="Zinc finger DksA/TraR C4-type" evidence="5">
    <location>
        <begin position="86"/>
        <end position="114"/>
    </location>
</feature>
<evidence type="ECO:0000256" key="1">
    <source>
        <dbReference type="ARBA" id="ARBA00022723"/>
    </source>
</evidence>
<dbReference type="InterPro" id="IPR000962">
    <property type="entry name" value="Znf_DskA_TraR"/>
</dbReference>
<dbReference type="PANTHER" id="PTHR33823">
    <property type="entry name" value="RNA POLYMERASE-BINDING TRANSCRIPTION FACTOR DKSA-RELATED"/>
    <property type="match status" value="1"/>
</dbReference>
<dbReference type="InterPro" id="IPR037187">
    <property type="entry name" value="DnaK_N"/>
</dbReference>
<comment type="caution">
    <text evidence="6">The sequence shown here is derived from an EMBL/GenBank/DDBJ whole genome shotgun (WGS) entry which is preliminary data.</text>
</comment>
<keyword evidence="3" id="KW-0862">Zinc</keyword>
<dbReference type="NCBIfam" id="TIGR02890">
    <property type="entry name" value="bacill_yteA"/>
    <property type="match status" value="1"/>
</dbReference>
<accession>A0A942TM59</accession>
<keyword evidence="1" id="KW-0479">Metal-binding</keyword>
<organism evidence="6 7">
    <name type="scientific">Lederbergia citrisecunda</name>
    <dbReference type="NCBI Taxonomy" id="2833583"/>
    <lineage>
        <taxon>Bacteria</taxon>
        <taxon>Bacillati</taxon>
        <taxon>Bacillota</taxon>
        <taxon>Bacilli</taxon>
        <taxon>Bacillales</taxon>
        <taxon>Bacillaceae</taxon>
        <taxon>Lederbergia</taxon>
    </lineage>
</organism>
<proteinExistence type="predicted"/>
<dbReference type="PROSITE" id="PS51128">
    <property type="entry name" value="ZF_DKSA_2"/>
    <property type="match status" value="1"/>
</dbReference>
<evidence type="ECO:0000259" key="5">
    <source>
        <dbReference type="Pfam" id="PF01258"/>
    </source>
</evidence>
<dbReference type="EMBL" id="JAGYPJ010000001">
    <property type="protein sequence ID" value="MBS4200110.1"/>
    <property type="molecule type" value="Genomic_DNA"/>
</dbReference>
<dbReference type="AlphaFoldDB" id="A0A942TM59"/>
<dbReference type="SUPFAM" id="SSF57716">
    <property type="entry name" value="Glucocorticoid receptor-like (DNA-binding domain)"/>
    <property type="match status" value="1"/>
</dbReference>